<keyword evidence="6" id="KW-1185">Reference proteome</keyword>
<dbReference type="CDD" id="cd01129">
    <property type="entry name" value="PulE-GspE-like"/>
    <property type="match status" value="1"/>
</dbReference>
<comment type="similarity">
    <text evidence="1">Belongs to the GSP E family.</text>
</comment>
<evidence type="ECO:0000313" key="5">
    <source>
        <dbReference type="EMBL" id="WZJ23479.1"/>
    </source>
</evidence>
<evidence type="ECO:0000256" key="3">
    <source>
        <dbReference type="ARBA" id="ARBA00022840"/>
    </source>
</evidence>
<accession>A0ABZ2XLI1</accession>
<evidence type="ECO:0000313" key="6">
    <source>
        <dbReference type="Proteomes" id="UP001479520"/>
    </source>
</evidence>
<sequence>MGLWDSVRSRGGHQGLVATAPGTSYEEIVETLSEEAKRYVSFERDGTLKVSKTHRFHPLVTGFIARLERLAVQYQTQHVELIEISKSKRDVDAVLASREQSDTQRIAKTLFDRAVSLRTSDIHIRCSKMGNTQILFRVDGDLETVEEHDWMYGEHLCTTIYQSMTDVSDPTFEPLSRQDARISKRSNLPMELDGIRVATSPQVDGYIMVLRLLYNDKTTDFRLTLLGYEEDQCHQMGGMKAMPTGINVISGPTGSGKSTTLQRTLGGIIAETEGKKHIITVEDPPEYPIPGSVQTPVANAETAEERSRAFQAAIKAAMRLDPDIIMIGETRDEPSASLAVQAAMTGHQVWTTLHANNSFGIIDRLLDLGVPMEVLSDPSIVTGLICQRLIKTLCPLCKVPLSEAYKVAPTRYSTTHFARLKNVVDLNKVFVTGDGCPHCRHSGTKGRTVVAEVVKTNQIFMDMIKAGDRKGAKAYWKKSMGGMSMVEHTIIKVQLGIVDPFKAEETVGPLDSEFESARLFSEAHGGVIHAA</sequence>
<dbReference type="EMBL" id="CP151407">
    <property type="protein sequence ID" value="WZJ23479.1"/>
    <property type="molecule type" value="Genomic_DNA"/>
</dbReference>
<geneLocation type="plasmid" evidence="5 6">
    <name>unnamed1</name>
</geneLocation>
<evidence type="ECO:0000256" key="2">
    <source>
        <dbReference type="ARBA" id="ARBA00022741"/>
    </source>
</evidence>
<feature type="domain" description="Bacterial type II secretion system protein E" evidence="4">
    <location>
        <begin position="103"/>
        <end position="497"/>
    </location>
</feature>
<dbReference type="SUPFAM" id="SSF52540">
    <property type="entry name" value="P-loop containing nucleoside triphosphate hydrolases"/>
    <property type="match status" value="1"/>
</dbReference>
<proteinExistence type="inferred from homology"/>
<name>A0ABZ2XLI1_9RHOO</name>
<dbReference type="InterPro" id="IPR027417">
    <property type="entry name" value="P-loop_NTPase"/>
</dbReference>
<keyword evidence="5" id="KW-0614">Plasmid</keyword>
<keyword evidence="2" id="KW-0547">Nucleotide-binding</keyword>
<dbReference type="InterPro" id="IPR001482">
    <property type="entry name" value="T2SS/T4SS_dom"/>
</dbReference>
<dbReference type="Proteomes" id="UP001479520">
    <property type="component" value="Plasmid unnamed1"/>
</dbReference>
<protein>
    <submittedName>
        <fullName evidence="5">ATPase, T2SS/T4P/T4SS family</fullName>
    </submittedName>
</protein>
<evidence type="ECO:0000259" key="4">
    <source>
        <dbReference type="Pfam" id="PF00437"/>
    </source>
</evidence>
<reference evidence="5 6" key="1">
    <citation type="submission" date="2024-04" db="EMBL/GenBank/DDBJ databases">
        <title>Dissimilatory iodate-reducing microorganisms contribute to the enrichment of iodine in groundwater.</title>
        <authorList>
            <person name="Jiang Z."/>
        </authorList>
    </citation>
    <scope>NUCLEOTIDE SEQUENCE [LARGE SCALE GENOMIC DNA]</scope>
    <source>
        <strain evidence="5 6">NCP973</strain>
        <plasmid evidence="5 6">unnamed1</plasmid>
    </source>
</reference>
<keyword evidence="3" id="KW-0067">ATP-binding</keyword>
<dbReference type="Gene3D" id="3.30.450.90">
    <property type="match status" value="1"/>
</dbReference>
<dbReference type="PANTHER" id="PTHR30258">
    <property type="entry name" value="TYPE II SECRETION SYSTEM PROTEIN GSPE-RELATED"/>
    <property type="match status" value="1"/>
</dbReference>
<dbReference type="Gene3D" id="3.40.50.300">
    <property type="entry name" value="P-loop containing nucleotide triphosphate hydrolases"/>
    <property type="match status" value="1"/>
</dbReference>
<dbReference type="Pfam" id="PF00437">
    <property type="entry name" value="T2SSE"/>
    <property type="match status" value="1"/>
</dbReference>
<evidence type="ECO:0000256" key="1">
    <source>
        <dbReference type="ARBA" id="ARBA00006611"/>
    </source>
</evidence>
<dbReference type="RefSeq" id="WP_341744791.1">
    <property type="nucleotide sequence ID" value="NZ_CP151407.1"/>
</dbReference>
<organism evidence="5 6">
    <name type="scientific">Azonexus hydrophilus</name>
    <dbReference type="NCBI Taxonomy" id="418702"/>
    <lineage>
        <taxon>Bacteria</taxon>
        <taxon>Pseudomonadati</taxon>
        <taxon>Pseudomonadota</taxon>
        <taxon>Betaproteobacteria</taxon>
        <taxon>Rhodocyclales</taxon>
        <taxon>Azonexaceae</taxon>
        <taxon>Azonexus</taxon>
    </lineage>
</organism>
<dbReference type="PANTHER" id="PTHR30258:SF2">
    <property type="entry name" value="COMG OPERON PROTEIN 1"/>
    <property type="match status" value="1"/>
</dbReference>
<gene>
    <name evidence="5" type="ORF">AADV58_17125</name>
</gene>